<protein>
    <submittedName>
        <fullName evidence="1">Uncharacterized protein</fullName>
    </submittedName>
</protein>
<keyword evidence="2" id="KW-1185">Reference proteome</keyword>
<organism evidence="1 2">
    <name type="scientific">Catharanthus roseus</name>
    <name type="common">Madagascar periwinkle</name>
    <name type="synonym">Vinca rosea</name>
    <dbReference type="NCBI Taxonomy" id="4058"/>
    <lineage>
        <taxon>Eukaryota</taxon>
        <taxon>Viridiplantae</taxon>
        <taxon>Streptophyta</taxon>
        <taxon>Embryophyta</taxon>
        <taxon>Tracheophyta</taxon>
        <taxon>Spermatophyta</taxon>
        <taxon>Magnoliopsida</taxon>
        <taxon>eudicotyledons</taxon>
        <taxon>Gunneridae</taxon>
        <taxon>Pentapetalae</taxon>
        <taxon>asterids</taxon>
        <taxon>lamiids</taxon>
        <taxon>Gentianales</taxon>
        <taxon>Apocynaceae</taxon>
        <taxon>Rauvolfioideae</taxon>
        <taxon>Vinceae</taxon>
        <taxon>Catharanthinae</taxon>
        <taxon>Catharanthus</taxon>
    </lineage>
</organism>
<dbReference type="EMBL" id="CM044707">
    <property type="protein sequence ID" value="KAI5653617.1"/>
    <property type="molecule type" value="Genomic_DNA"/>
</dbReference>
<gene>
    <name evidence="1" type="ORF">M9H77_30804</name>
</gene>
<comment type="caution">
    <text evidence="1">The sequence shown here is derived from an EMBL/GenBank/DDBJ whole genome shotgun (WGS) entry which is preliminary data.</text>
</comment>
<sequence length="107" mass="12237">MKHTLVPSKSSFRLPNCNSHFALNKLASTTLSFPQKTTDLERREGIPANLTKQPMLQNQGKPMCQAYDRSVGNLRRQAKRLAYFGRLQELILKQTIPDALRQMPLNK</sequence>
<reference evidence="2" key="1">
    <citation type="journal article" date="2023" name="Nat. Plants">
        <title>Single-cell RNA sequencing provides a high-resolution roadmap for understanding the multicellular compartmentation of specialized metabolism.</title>
        <authorList>
            <person name="Sun S."/>
            <person name="Shen X."/>
            <person name="Li Y."/>
            <person name="Li Y."/>
            <person name="Wang S."/>
            <person name="Li R."/>
            <person name="Zhang H."/>
            <person name="Shen G."/>
            <person name="Guo B."/>
            <person name="Wei J."/>
            <person name="Xu J."/>
            <person name="St-Pierre B."/>
            <person name="Chen S."/>
            <person name="Sun C."/>
        </authorList>
    </citation>
    <scope>NUCLEOTIDE SEQUENCE [LARGE SCALE GENOMIC DNA]</scope>
</reference>
<accession>A0ACB9ZZK8</accession>
<evidence type="ECO:0000313" key="2">
    <source>
        <dbReference type="Proteomes" id="UP001060085"/>
    </source>
</evidence>
<name>A0ACB9ZZK8_CATRO</name>
<proteinExistence type="predicted"/>
<dbReference type="Proteomes" id="UP001060085">
    <property type="component" value="Linkage Group LG07"/>
</dbReference>
<evidence type="ECO:0000313" key="1">
    <source>
        <dbReference type="EMBL" id="KAI5653617.1"/>
    </source>
</evidence>